<dbReference type="PANTHER" id="PTHR43329">
    <property type="entry name" value="EPOXIDE HYDROLASE"/>
    <property type="match status" value="1"/>
</dbReference>
<dbReference type="OMA" id="CENAKPI"/>
<dbReference type="AlphaFoldDB" id="A0A068TW57"/>
<dbReference type="InterPro" id="IPR000639">
    <property type="entry name" value="Epox_hydrolase-like"/>
</dbReference>
<dbReference type="GO" id="GO:0016787">
    <property type="term" value="F:hydrolase activity"/>
    <property type="evidence" value="ECO:0007669"/>
    <property type="project" value="UniProtKB-KW"/>
</dbReference>
<evidence type="ECO:0000256" key="2">
    <source>
        <dbReference type="ARBA" id="ARBA00038334"/>
    </source>
</evidence>
<comment type="similarity">
    <text evidence="2">Belongs to the AB hydrolase superfamily. Epoxide hydrolase family.</text>
</comment>
<dbReference type="EMBL" id="HG739088">
    <property type="protein sequence ID" value="CDO99583.1"/>
    <property type="molecule type" value="Genomic_DNA"/>
</dbReference>
<feature type="domain" description="AB hydrolase-1" evidence="3">
    <location>
        <begin position="27"/>
        <end position="294"/>
    </location>
</feature>
<evidence type="ECO:0000313" key="5">
    <source>
        <dbReference type="Proteomes" id="UP000295252"/>
    </source>
</evidence>
<dbReference type="Gramene" id="CDO99583">
    <property type="protein sequence ID" value="CDO99583"/>
    <property type="gene ID" value="GSCOC_T00029218001"/>
</dbReference>
<reference evidence="5" key="1">
    <citation type="journal article" date="2014" name="Science">
        <title>The coffee genome provides insight into the convergent evolution of caffeine biosynthesis.</title>
        <authorList>
            <person name="Denoeud F."/>
            <person name="Carretero-Paulet L."/>
            <person name="Dereeper A."/>
            <person name="Droc G."/>
            <person name="Guyot R."/>
            <person name="Pietrella M."/>
            <person name="Zheng C."/>
            <person name="Alberti A."/>
            <person name="Anthony F."/>
            <person name="Aprea G."/>
            <person name="Aury J.M."/>
            <person name="Bento P."/>
            <person name="Bernard M."/>
            <person name="Bocs S."/>
            <person name="Campa C."/>
            <person name="Cenci A."/>
            <person name="Combes M.C."/>
            <person name="Crouzillat D."/>
            <person name="Da Silva C."/>
            <person name="Daddiego L."/>
            <person name="De Bellis F."/>
            <person name="Dussert S."/>
            <person name="Garsmeur O."/>
            <person name="Gayraud T."/>
            <person name="Guignon V."/>
            <person name="Jahn K."/>
            <person name="Jamilloux V."/>
            <person name="Joet T."/>
            <person name="Labadie K."/>
            <person name="Lan T."/>
            <person name="Leclercq J."/>
            <person name="Lepelley M."/>
            <person name="Leroy T."/>
            <person name="Li L.T."/>
            <person name="Librado P."/>
            <person name="Lopez L."/>
            <person name="Munoz A."/>
            <person name="Noel B."/>
            <person name="Pallavicini A."/>
            <person name="Perrotta G."/>
            <person name="Poncet V."/>
            <person name="Pot D."/>
            <person name="Priyono X."/>
            <person name="Rigoreau M."/>
            <person name="Rouard M."/>
            <person name="Rozas J."/>
            <person name="Tranchant-Dubreuil C."/>
            <person name="VanBuren R."/>
            <person name="Zhang Q."/>
            <person name="Andrade A.C."/>
            <person name="Argout X."/>
            <person name="Bertrand B."/>
            <person name="de Kochko A."/>
            <person name="Graziosi G."/>
            <person name="Henry R.J."/>
            <person name="Jayarama X."/>
            <person name="Ming R."/>
            <person name="Nagai C."/>
            <person name="Rounsley S."/>
            <person name="Sankoff D."/>
            <person name="Giuliano G."/>
            <person name="Albert V.A."/>
            <person name="Wincker P."/>
            <person name="Lashermes P."/>
        </authorList>
    </citation>
    <scope>NUCLEOTIDE SEQUENCE [LARGE SCALE GENOMIC DNA]</scope>
    <source>
        <strain evidence="5">cv. DH200-94</strain>
    </source>
</reference>
<dbReference type="Gene3D" id="3.40.50.1820">
    <property type="entry name" value="alpha/beta hydrolase"/>
    <property type="match status" value="1"/>
</dbReference>
<organism evidence="4 5">
    <name type="scientific">Coffea canephora</name>
    <name type="common">Robusta coffee</name>
    <dbReference type="NCBI Taxonomy" id="49390"/>
    <lineage>
        <taxon>Eukaryota</taxon>
        <taxon>Viridiplantae</taxon>
        <taxon>Streptophyta</taxon>
        <taxon>Embryophyta</taxon>
        <taxon>Tracheophyta</taxon>
        <taxon>Spermatophyta</taxon>
        <taxon>Magnoliopsida</taxon>
        <taxon>eudicotyledons</taxon>
        <taxon>Gunneridae</taxon>
        <taxon>Pentapetalae</taxon>
        <taxon>asterids</taxon>
        <taxon>lamiids</taxon>
        <taxon>Gentianales</taxon>
        <taxon>Rubiaceae</taxon>
        <taxon>Ixoroideae</taxon>
        <taxon>Gardenieae complex</taxon>
        <taxon>Bertiereae - Coffeeae clade</taxon>
        <taxon>Coffeeae</taxon>
        <taxon>Coffea</taxon>
    </lineage>
</organism>
<sequence>MEKIEHKYVEVNGLKLHVAEIGNGSKTVLFCHGFPEIWYSWRHQMVAVASAGFRALAPDYRGYGFSDPPPVPEKANYLDFVSDLHALIQCLGIPKVFLVAKDFGVRVAQVFALLHPEKVEGVVTLGAPFTPLGPPLFLQYLPGGFYISRWQEPGRAEADFGRFDPKTVVRRIYILFSRSELPIAGENQEIMDLVDSSMPLPSWFTEKDLEMYGSLYDKSGFRTALKVPYRSLSEEFNISEMKVDVPALLIMGEKDYVINFPGMNDYIRTEQAKECVPQLETKYIPEGSHFVQEQFPDQANDLILNFLKQHS</sequence>
<dbReference type="InParanoid" id="A0A068TW57"/>
<dbReference type="PhylomeDB" id="A0A068TW57"/>
<evidence type="ECO:0000256" key="1">
    <source>
        <dbReference type="ARBA" id="ARBA00022801"/>
    </source>
</evidence>
<proteinExistence type="inferred from homology"/>
<dbReference type="OrthoDB" id="7130006at2759"/>
<dbReference type="Pfam" id="PF00561">
    <property type="entry name" value="Abhydrolase_1"/>
    <property type="match status" value="1"/>
</dbReference>
<dbReference type="PRINTS" id="PR00412">
    <property type="entry name" value="EPOXHYDRLASE"/>
</dbReference>
<protein>
    <recommendedName>
        <fullName evidence="3">AB hydrolase-1 domain-containing protein</fullName>
    </recommendedName>
</protein>
<dbReference type="InterPro" id="IPR029058">
    <property type="entry name" value="AB_hydrolase_fold"/>
</dbReference>
<keyword evidence="1" id="KW-0378">Hydrolase</keyword>
<dbReference type="InterPro" id="IPR000073">
    <property type="entry name" value="AB_hydrolase_1"/>
</dbReference>
<dbReference type="SUPFAM" id="SSF53474">
    <property type="entry name" value="alpha/beta-Hydrolases"/>
    <property type="match status" value="1"/>
</dbReference>
<keyword evidence="5" id="KW-1185">Reference proteome</keyword>
<evidence type="ECO:0000313" key="4">
    <source>
        <dbReference type="EMBL" id="CDO99583.1"/>
    </source>
</evidence>
<gene>
    <name evidence="4" type="ORF">GSCOC_T00029218001</name>
</gene>
<dbReference type="Proteomes" id="UP000295252">
    <property type="component" value="Chromosome IV"/>
</dbReference>
<accession>A0A068TW57</accession>
<evidence type="ECO:0000259" key="3">
    <source>
        <dbReference type="Pfam" id="PF00561"/>
    </source>
</evidence>
<dbReference type="STRING" id="49390.A0A068TW57"/>
<name>A0A068TW57_COFCA</name>
<dbReference type="PRINTS" id="PR00111">
    <property type="entry name" value="ABHYDROLASE"/>
</dbReference>